<feature type="domain" description="Rad50/SbcC-type AAA" evidence="1">
    <location>
        <begin position="6"/>
        <end position="213"/>
    </location>
</feature>
<accession>A0AAX0X0F5</accession>
<dbReference type="Gene3D" id="3.40.50.300">
    <property type="entry name" value="P-loop containing nucleotide triphosphate hydrolases"/>
    <property type="match status" value="2"/>
</dbReference>
<keyword evidence="3" id="KW-1185">Reference proteome</keyword>
<dbReference type="InterPro" id="IPR027417">
    <property type="entry name" value="P-loop_NTPase"/>
</dbReference>
<name>A0AAX0X0F5_9GAMM</name>
<evidence type="ECO:0000313" key="2">
    <source>
        <dbReference type="EMBL" id="PNL62704.1"/>
    </source>
</evidence>
<sequence>MIRIKKLLIHEFRGIRDLTINMNGNNFAICGPNGTGKSGVVDSIEFALTGNVSRLSGQGTGNLSVKEHGPHVDCQDHENARVTLTFEIIATGKEATIQRTVKNIKKPKITPTDPDVIEVLSHIEAHPEFVLSRRELIKYVLSNPGDRAKEVQALLRLDKLESLRTNFQKIANAEKRSEKSFQDQVERSKDALINALGITQLSTKNVLEQINKRRELLDLPKIEELEANTSFKEGLATTGDKASQALIAKSQALIDITTLNEKQENLLAKDFITKHASALEKVSALAADPLIDKAVLHKNMLDVALEIFNEKQCPVCDTEWEAENFRTLVQNKLSRLDSLKKQQSDIENIITPIATTIETLAAQIMIVAEYGSLLAKPINIQPITQYQANLSQICIKLRRLFPLSDTKAALAESFKPPKEFVTIVEEIKNAVEALPDPSIQDAAKEFLIVAHERIETYRSASAQLKVCLSRISIADKVHKVYGDVMTTELENLYVSVEKNFRNLYRIINADDESAFEAKLTPSMGRLGFDVDFYGRGYYPPGAFHSEGHQDSMGLCLYLSLMQHLLSENFTFAVLDDVLMSVDSGHRREVCTLLKHKFPSTQFILTTHDDIWLRHMKTAGLIKRNGFVHFRTWSVDVGPTEWDDRDVWREIDDHLAHNNVRDAAALLRHYLEYLAKEICHRLRAPVVFRGDAQYSLGDLLPPGVKRLRDFFKEGIKVAVSWNQMDKKAFIEKLLQSLNDAANASEVEQWQINTAIHYNEWENLTKRDFEPVIEAFKQLNQVFECKTCEELLYVSPERGNKEAVRCGCGSININLIGKS</sequence>
<reference evidence="2" key="1">
    <citation type="submission" date="2017-12" db="EMBL/GenBank/DDBJ databases">
        <title>FDA dAtabase for Regulatory Grade micrObial Sequences (FDA-ARGOS): Supporting development and validation of Infectious Disease Dx tests.</title>
        <authorList>
            <person name="Kerrigan L."/>
            <person name="Tallon L.J."/>
            <person name="Sadzewicz L."/>
            <person name="Sengamalay N."/>
            <person name="Ott S."/>
            <person name="Godinez A."/>
            <person name="Nagaraj S."/>
            <person name="Vavikolanu K."/>
            <person name="Vyas G."/>
            <person name="Nadendla S."/>
            <person name="Aluvathingal J."/>
            <person name="Sichtig H."/>
        </authorList>
    </citation>
    <scope>NUCLEOTIDE SEQUENCE [LARGE SCALE GENOMIC DNA]</scope>
    <source>
        <strain evidence="2">FDAARGOS_200</strain>
    </source>
</reference>
<gene>
    <name evidence="2" type="ORF">A6J39_016640</name>
</gene>
<protein>
    <submittedName>
        <fullName evidence="2">Chromosome segregation protein SMC</fullName>
    </submittedName>
</protein>
<dbReference type="RefSeq" id="WP_019234839.1">
    <property type="nucleotide sequence ID" value="NZ_CAAAHR010000099.1"/>
</dbReference>
<dbReference type="GO" id="GO:0006302">
    <property type="term" value="P:double-strand break repair"/>
    <property type="evidence" value="ECO:0007669"/>
    <property type="project" value="InterPro"/>
</dbReference>
<dbReference type="GeneID" id="98064894"/>
<dbReference type="Proteomes" id="UP000192511">
    <property type="component" value="Unassembled WGS sequence"/>
</dbReference>
<dbReference type="PANTHER" id="PTHR32182">
    <property type="entry name" value="DNA REPLICATION AND REPAIR PROTEIN RECF"/>
    <property type="match status" value="1"/>
</dbReference>
<dbReference type="GO" id="GO:0000731">
    <property type="term" value="P:DNA synthesis involved in DNA repair"/>
    <property type="evidence" value="ECO:0007669"/>
    <property type="project" value="TreeGrafter"/>
</dbReference>
<dbReference type="GO" id="GO:0016887">
    <property type="term" value="F:ATP hydrolysis activity"/>
    <property type="evidence" value="ECO:0007669"/>
    <property type="project" value="InterPro"/>
</dbReference>
<dbReference type="SUPFAM" id="SSF52540">
    <property type="entry name" value="P-loop containing nucleoside triphosphate hydrolases"/>
    <property type="match status" value="1"/>
</dbReference>
<organism evidence="2 3">
    <name type="scientific">Legionella anisa</name>
    <dbReference type="NCBI Taxonomy" id="28082"/>
    <lineage>
        <taxon>Bacteria</taxon>
        <taxon>Pseudomonadati</taxon>
        <taxon>Pseudomonadota</taxon>
        <taxon>Gammaproteobacteria</taxon>
        <taxon>Legionellales</taxon>
        <taxon>Legionellaceae</taxon>
        <taxon>Legionella</taxon>
    </lineage>
</organism>
<dbReference type="AlphaFoldDB" id="A0AAX0X0F5"/>
<evidence type="ECO:0000259" key="1">
    <source>
        <dbReference type="Pfam" id="PF13476"/>
    </source>
</evidence>
<proteinExistence type="predicted"/>
<evidence type="ECO:0000313" key="3">
    <source>
        <dbReference type="Proteomes" id="UP000192511"/>
    </source>
</evidence>
<dbReference type="Pfam" id="PF13476">
    <property type="entry name" value="AAA_23"/>
    <property type="match status" value="1"/>
</dbReference>
<dbReference type="EMBL" id="NBTX02000004">
    <property type="protein sequence ID" value="PNL62704.1"/>
    <property type="molecule type" value="Genomic_DNA"/>
</dbReference>
<dbReference type="PANTHER" id="PTHR32182:SF0">
    <property type="entry name" value="DNA REPLICATION AND REPAIR PROTEIN RECF"/>
    <property type="match status" value="1"/>
</dbReference>
<comment type="caution">
    <text evidence="2">The sequence shown here is derived from an EMBL/GenBank/DDBJ whole genome shotgun (WGS) entry which is preliminary data.</text>
</comment>
<dbReference type="InterPro" id="IPR038729">
    <property type="entry name" value="Rad50/SbcC_AAA"/>
</dbReference>